<protein>
    <recommendedName>
        <fullName evidence="3">ClbS/DfsB family four-helix bundle protein</fullName>
    </recommendedName>
</protein>
<organism evidence="1 2">
    <name type="scientific">Cereibacter changlensis</name>
    <dbReference type="NCBI Taxonomy" id="402884"/>
    <lineage>
        <taxon>Bacteria</taxon>
        <taxon>Pseudomonadati</taxon>
        <taxon>Pseudomonadota</taxon>
        <taxon>Alphaproteobacteria</taxon>
        <taxon>Rhodobacterales</taxon>
        <taxon>Paracoccaceae</taxon>
        <taxon>Cereibacter</taxon>
    </lineage>
</organism>
<evidence type="ECO:0008006" key="3">
    <source>
        <dbReference type="Google" id="ProtNLM"/>
    </source>
</evidence>
<dbReference type="InterPro" id="IPR034660">
    <property type="entry name" value="DinB/YfiT-like"/>
</dbReference>
<dbReference type="AlphaFoldDB" id="A0A2W7QQL7"/>
<dbReference type="PANTHER" id="PTHR40658">
    <property type="match status" value="1"/>
</dbReference>
<dbReference type="Pfam" id="PF08020">
    <property type="entry name" value="DUF1706"/>
    <property type="match status" value="1"/>
</dbReference>
<evidence type="ECO:0000313" key="1">
    <source>
        <dbReference type="EMBL" id="PZX50301.1"/>
    </source>
</evidence>
<dbReference type="SUPFAM" id="SSF109854">
    <property type="entry name" value="DinB/YfiT-like putative metalloenzymes"/>
    <property type="match status" value="1"/>
</dbReference>
<reference evidence="1 2" key="1">
    <citation type="submission" date="2018-06" db="EMBL/GenBank/DDBJ databases">
        <title>Genomic Encyclopedia of Archaeal and Bacterial Type Strains, Phase II (KMG-II): from individual species to whole genera.</title>
        <authorList>
            <person name="Goeker M."/>
        </authorList>
    </citation>
    <scope>NUCLEOTIDE SEQUENCE [LARGE SCALE GENOMIC DNA]</scope>
    <source>
        <strain evidence="1 2">DSM 18774</strain>
    </source>
</reference>
<dbReference type="Proteomes" id="UP000249538">
    <property type="component" value="Unassembled WGS sequence"/>
</dbReference>
<comment type="caution">
    <text evidence="1">The sequence shown here is derived from an EMBL/GenBank/DDBJ whole genome shotgun (WGS) entry which is preliminary data.</text>
</comment>
<evidence type="ECO:0000313" key="2">
    <source>
        <dbReference type="Proteomes" id="UP000249538"/>
    </source>
</evidence>
<dbReference type="EMBL" id="QKZS01000012">
    <property type="protein sequence ID" value="PZX50301.1"/>
    <property type="molecule type" value="Genomic_DNA"/>
</dbReference>
<dbReference type="PANTHER" id="PTHR40658:SF3">
    <property type="entry name" value="CLBS_DFSB FAMILY FOUR-HELIX BUNDLE PROTEIN"/>
    <property type="match status" value="1"/>
</dbReference>
<accession>A0A2W7QQL7</accession>
<dbReference type="InterPro" id="IPR012550">
    <property type="entry name" value="DUF1706"/>
</dbReference>
<dbReference type="Gene3D" id="1.20.120.450">
    <property type="entry name" value="dinb family like domain"/>
    <property type="match status" value="1"/>
</dbReference>
<proteinExistence type="predicted"/>
<name>A0A2W7QQL7_9RHOB</name>
<sequence>MHRAWTRGCGLGRRCSPTATGFRRWMSCRVACPLRTLARTHAGLILGRKRGEIDMAVPASKADLLAAISTTFGKLMFDLARVPQELARDPSLEGHVSGTVMSPADLVAYLLGWNELVLKWLERDDRGEPVDFPETGFQWNQLGALAQKFYADHRSLDWPELLARLSATNAQLASTVSSRPDDELYGRPWYGKWTKGRMIQFNTSSPYANARGRIRRWLKEQR</sequence>
<gene>
    <name evidence="1" type="ORF">LX76_03448</name>
</gene>